<feature type="transmembrane region" description="Helical" evidence="7">
    <location>
        <begin position="134"/>
        <end position="154"/>
    </location>
</feature>
<comment type="subcellular location">
    <subcellularLocation>
        <location evidence="1">Endomembrane system</location>
        <topology evidence="1">Multi-pass membrane protein</topology>
    </subcellularLocation>
    <subcellularLocation>
        <location evidence="7">Endoplasmic reticulum membrane</location>
        <topology evidence="7">Multi-pass membrane protein</topology>
    </subcellularLocation>
</comment>
<evidence type="ECO:0000256" key="1">
    <source>
        <dbReference type="ARBA" id="ARBA00004127"/>
    </source>
</evidence>
<feature type="transmembrane region" description="Helical" evidence="7">
    <location>
        <begin position="166"/>
        <end position="185"/>
    </location>
</feature>
<feature type="transmembrane region" description="Helical" evidence="7">
    <location>
        <begin position="103"/>
        <end position="122"/>
    </location>
</feature>
<feature type="chain" id="PRO_5021446748" description="Post-GPI attachment to proteins factor 3" evidence="7">
    <location>
        <begin position="21"/>
        <end position="311"/>
    </location>
</feature>
<dbReference type="Proteomes" id="UP000319731">
    <property type="component" value="Unassembled WGS sequence"/>
</dbReference>
<dbReference type="PANTHER" id="PTHR13148">
    <property type="entry name" value="PER1-RELATED"/>
    <property type="match status" value="1"/>
</dbReference>
<gene>
    <name evidence="8" type="ORF">SmJEL517_g05661</name>
</gene>
<keyword evidence="6 7" id="KW-0472">Membrane</keyword>
<evidence type="ECO:0000256" key="2">
    <source>
        <dbReference type="ARBA" id="ARBA00022502"/>
    </source>
</evidence>
<feature type="transmembrane region" description="Helical" evidence="7">
    <location>
        <begin position="247"/>
        <end position="267"/>
    </location>
</feature>
<keyword evidence="5 7" id="KW-1133">Transmembrane helix</keyword>
<dbReference type="AlphaFoldDB" id="A0A507BUC1"/>
<dbReference type="OrthoDB" id="419770at2759"/>
<feature type="signal peptide" evidence="7">
    <location>
        <begin position="1"/>
        <end position="20"/>
    </location>
</feature>
<comment type="function">
    <text evidence="7">Involved in the lipid remodeling steps of GPI-anchor maturation.</text>
</comment>
<feature type="transmembrane region" description="Helical" evidence="7">
    <location>
        <begin position="217"/>
        <end position="240"/>
    </location>
</feature>
<sequence length="311" mass="36316">MPYLYIFIVIAANAIQSTLASSGDRDSLYLNCLQRMARTRCSSTSQPETLSFFLELLRWSCHDNIKYECMHAITDYRIKDGQKVLQYYGKWPFTRFMGMQEPASVLFSLIHLYTCWIGFRNCRERIRSRFPLKRAYLFCTIAGMHAWLWSALFHARDRPWTEKGDYFAGAFSIIVNTVVCIARVFDLSTTGFGILLAVSILYFVFHVLYLTSGPFDYGYNVASMAIWGIIGCMTWLGWYWRHYKRYYAWRAGVVAIGLPLCMSLEVWDFPPWKGVLDAHAIWHGITWPFGLLLYEFFIVDANYESTMLRND</sequence>
<evidence type="ECO:0000256" key="7">
    <source>
        <dbReference type="RuleBase" id="RU365066"/>
    </source>
</evidence>
<reference evidence="8 9" key="1">
    <citation type="journal article" date="2019" name="Sci. Rep.">
        <title>Comparative genomics of chytrid fungi reveal insights into the obligate biotrophic and pathogenic lifestyle of Synchytrium endobioticum.</title>
        <authorList>
            <person name="van de Vossenberg B.T.L.H."/>
            <person name="Warris S."/>
            <person name="Nguyen H.D.T."/>
            <person name="van Gent-Pelzer M.P.E."/>
            <person name="Joly D.L."/>
            <person name="van de Geest H.C."/>
            <person name="Bonants P.J.M."/>
            <person name="Smith D.S."/>
            <person name="Levesque C.A."/>
            <person name="van der Lee T.A.J."/>
        </authorList>
    </citation>
    <scope>NUCLEOTIDE SEQUENCE [LARGE SCALE GENOMIC DNA]</scope>
    <source>
        <strain evidence="8 9">JEL517</strain>
    </source>
</reference>
<dbReference type="STRING" id="1806994.A0A507BUC1"/>
<evidence type="ECO:0000313" key="8">
    <source>
        <dbReference type="EMBL" id="TPX30888.1"/>
    </source>
</evidence>
<dbReference type="GO" id="GO:0005789">
    <property type="term" value="C:endoplasmic reticulum membrane"/>
    <property type="evidence" value="ECO:0007669"/>
    <property type="project" value="UniProtKB-SubCell"/>
</dbReference>
<dbReference type="PANTHER" id="PTHR13148:SF0">
    <property type="entry name" value="POST-GPI ATTACHMENT TO PROTEINS FACTOR 3"/>
    <property type="match status" value="1"/>
</dbReference>
<keyword evidence="3 7" id="KW-0812">Transmembrane</keyword>
<comment type="caution">
    <text evidence="8">The sequence shown here is derived from an EMBL/GenBank/DDBJ whole genome shotgun (WGS) entry which is preliminary data.</text>
</comment>
<dbReference type="RefSeq" id="XP_031022448.1">
    <property type="nucleotide sequence ID" value="XM_031171587.1"/>
</dbReference>
<keyword evidence="4 7" id="KW-0732">Signal</keyword>
<keyword evidence="2 7" id="KW-0337">GPI-anchor biosynthesis</keyword>
<organism evidence="8 9">
    <name type="scientific">Synchytrium microbalum</name>
    <dbReference type="NCBI Taxonomy" id="1806994"/>
    <lineage>
        <taxon>Eukaryota</taxon>
        <taxon>Fungi</taxon>
        <taxon>Fungi incertae sedis</taxon>
        <taxon>Chytridiomycota</taxon>
        <taxon>Chytridiomycota incertae sedis</taxon>
        <taxon>Chytridiomycetes</taxon>
        <taxon>Synchytriales</taxon>
        <taxon>Synchytriaceae</taxon>
        <taxon>Synchytrium</taxon>
    </lineage>
</organism>
<comment type="similarity">
    <text evidence="7">Belongs to the PGAP3 family.</text>
</comment>
<evidence type="ECO:0000256" key="3">
    <source>
        <dbReference type="ARBA" id="ARBA00022692"/>
    </source>
</evidence>
<dbReference type="GO" id="GO:0006506">
    <property type="term" value="P:GPI anchor biosynthetic process"/>
    <property type="evidence" value="ECO:0007669"/>
    <property type="project" value="UniProtKB-KW"/>
</dbReference>
<dbReference type="EMBL" id="QEAO01000054">
    <property type="protein sequence ID" value="TPX30888.1"/>
    <property type="molecule type" value="Genomic_DNA"/>
</dbReference>
<feature type="transmembrane region" description="Helical" evidence="7">
    <location>
        <begin position="192"/>
        <end position="211"/>
    </location>
</feature>
<evidence type="ECO:0000313" key="9">
    <source>
        <dbReference type="Proteomes" id="UP000319731"/>
    </source>
</evidence>
<evidence type="ECO:0000256" key="4">
    <source>
        <dbReference type="ARBA" id="ARBA00022729"/>
    </source>
</evidence>
<dbReference type="GeneID" id="42006884"/>
<keyword evidence="7" id="KW-0256">Endoplasmic reticulum</keyword>
<keyword evidence="9" id="KW-1185">Reference proteome</keyword>
<evidence type="ECO:0000256" key="5">
    <source>
        <dbReference type="ARBA" id="ARBA00022989"/>
    </source>
</evidence>
<proteinExistence type="inferred from homology"/>
<name>A0A507BUC1_9FUNG</name>
<dbReference type="Pfam" id="PF04080">
    <property type="entry name" value="Per1"/>
    <property type="match status" value="1"/>
</dbReference>
<dbReference type="InterPro" id="IPR007217">
    <property type="entry name" value="Per1-like"/>
</dbReference>
<dbReference type="GO" id="GO:0016788">
    <property type="term" value="F:hydrolase activity, acting on ester bonds"/>
    <property type="evidence" value="ECO:0007669"/>
    <property type="project" value="TreeGrafter"/>
</dbReference>
<feature type="transmembrane region" description="Helical" evidence="7">
    <location>
        <begin position="279"/>
        <end position="299"/>
    </location>
</feature>
<accession>A0A507BUC1</accession>
<protein>
    <recommendedName>
        <fullName evidence="7">Post-GPI attachment to proteins factor 3</fullName>
    </recommendedName>
</protein>
<evidence type="ECO:0000256" key="6">
    <source>
        <dbReference type="ARBA" id="ARBA00023136"/>
    </source>
</evidence>